<organism evidence="1 2">
    <name type="scientific">Labilithrix luteola</name>
    <dbReference type="NCBI Taxonomy" id="1391654"/>
    <lineage>
        <taxon>Bacteria</taxon>
        <taxon>Pseudomonadati</taxon>
        <taxon>Myxococcota</taxon>
        <taxon>Polyangia</taxon>
        <taxon>Polyangiales</taxon>
        <taxon>Labilitrichaceae</taxon>
        <taxon>Labilithrix</taxon>
    </lineage>
</organism>
<protein>
    <submittedName>
        <fullName evidence="1">Uncharacterized protein</fullName>
    </submittedName>
</protein>
<accession>A0A0K1PS89</accession>
<dbReference type="AlphaFoldDB" id="A0A0K1PS89"/>
<dbReference type="EMBL" id="CP012333">
    <property type="protein sequence ID" value="AKU95999.1"/>
    <property type="molecule type" value="Genomic_DNA"/>
</dbReference>
<dbReference type="Proteomes" id="UP000064967">
    <property type="component" value="Chromosome"/>
</dbReference>
<proteinExistence type="predicted"/>
<keyword evidence="2" id="KW-1185">Reference proteome</keyword>
<gene>
    <name evidence="1" type="ORF">AKJ09_02663</name>
</gene>
<name>A0A0K1PS89_9BACT</name>
<evidence type="ECO:0000313" key="1">
    <source>
        <dbReference type="EMBL" id="AKU95999.1"/>
    </source>
</evidence>
<dbReference type="STRING" id="1391654.AKJ09_02663"/>
<evidence type="ECO:0000313" key="2">
    <source>
        <dbReference type="Proteomes" id="UP000064967"/>
    </source>
</evidence>
<sequence length="60" mass="6568">MLTGEDGRRCRNLDDTCEGCASGWCLPDLRPTDRNICETSEIRFIGGAASDATMEIVCNK</sequence>
<dbReference type="KEGG" id="llu:AKJ09_02663"/>
<reference evidence="1 2" key="1">
    <citation type="submission" date="2015-08" db="EMBL/GenBank/DDBJ databases">
        <authorList>
            <person name="Babu N.S."/>
            <person name="Beckwith C.J."/>
            <person name="Beseler K.G."/>
            <person name="Brison A."/>
            <person name="Carone J.V."/>
            <person name="Caskin T.P."/>
            <person name="Diamond M."/>
            <person name="Durham M.E."/>
            <person name="Foxe J.M."/>
            <person name="Go M."/>
            <person name="Henderson B.A."/>
            <person name="Jones I.B."/>
            <person name="McGettigan J.A."/>
            <person name="Micheletti S.J."/>
            <person name="Nasrallah M.E."/>
            <person name="Ortiz D."/>
            <person name="Piller C.R."/>
            <person name="Privatt S.R."/>
            <person name="Schneider S.L."/>
            <person name="Sharp S."/>
            <person name="Smith T.C."/>
            <person name="Stanton J.D."/>
            <person name="Ullery H.E."/>
            <person name="Wilson R.J."/>
            <person name="Serrano M.G."/>
            <person name="Buck G."/>
            <person name="Lee V."/>
            <person name="Wang Y."/>
            <person name="Carvalho R."/>
            <person name="Voegtly L."/>
            <person name="Shi R."/>
            <person name="Duckworth R."/>
            <person name="Johnson A."/>
            <person name="Loviza R."/>
            <person name="Walstead R."/>
            <person name="Shah Z."/>
            <person name="Kiflezghi M."/>
            <person name="Wade K."/>
            <person name="Ball S.L."/>
            <person name="Bradley K.W."/>
            <person name="Asai D.J."/>
            <person name="Bowman C.A."/>
            <person name="Russell D.A."/>
            <person name="Pope W.H."/>
            <person name="Jacobs-Sera D."/>
            <person name="Hendrix R.W."/>
            <person name="Hatfull G.F."/>
        </authorList>
    </citation>
    <scope>NUCLEOTIDE SEQUENCE [LARGE SCALE GENOMIC DNA]</scope>
    <source>
        <strain evidence="1 2">DSM 27648</strain>
    </source>
</reference>